<evidence type="ECO:0000256" key="1">
    <source>
        <dbReference type="ARBA" id="ARBA00006484"/>
    </source>
</evidence>
<dbReference type="Pfam" id="PF13561">
    <property type="entry name" value="adh_short_C2"/>
    <property type="match status" value="1"/>
</dbReference>
<dbReference type="InterPro" id="IPR002347">
    <property type="entry name" value="SDR_fam"/>
</dbReference>
<dbReference type="CDD" id="cd05233">
    <property type="entry name" value="SDR_c"/>
    <property type="match status" value="1"/>
</dbReference>
<gene>
    <name evidence="4" type="ORF">KTC_12330</name>
</gene>
<dbReference type="GO" id="GO:0016491">
    <property type="term" value="F:oxidoreductase activity"/>
    <property type="evidence" value="ECO:0007669"/>
    <property type="project" value="UniProtKB-KW"/>
</dbReference>
<dbReference type="FunFam" id="3.40.50.720:FF:000084">
    <property type="entry name" value="Short-chain dehydrogenase reductase"/>
    <property type="match status" value="1"/>
</dbReference>
<accession>A0A455SHV5</accession>
<dbReference type="SUPFAM" id="SSF51735">
    <property type="entry name" value="NAD(P)-binding Rossmann-fold domains"/>
    <property type="match status" value="1"/>
</dbReference>
<comment type="similarity">
    <text evidence="1">Belongs to the short-chain dehydrogenases/reductases (SDR) family.</text>
</comment>
<evidence type="ECO:0000256" key="2">
    <source>
        <dbReference type="ARBA" id="ARBA00023002"/>
    </source>
</evidence>
<dbReference type="GO" id="GO:0032787">
    <property type="term" value="P:monocarboxylic acid metabolic process"/>
    <property type="evidence" value="ECO:0007669"/>
    <property type="project" value="UniProtKB-ARBA"/>
</dbReference>
<organism evidence="4">
    <name type="scientific">Thermosporothrix sp. COM3</name>
    <dbReference type="NCBI Taxonomy" id="2490863"/>
    <lineage>
        <taxon>Bacteria</taxon>
        <taxon>Bacillati</taxon>
        <taxon>Chloroflexota</taxon>
        <taxon>Ktedonobacteria</taxon>
        <taxon>Ktedonobacterales</taxon>
        <taxon>Thermosporotrichaceae</taxon>
        <taxon>Thermosporothrix</taxon>
    </lineage>
</organism>
<dbReference type="Gene3D" id="3.40.50.720">
    <property type="entry name" value="NAD(P)-binding Rossmann-like Domain"/>
    <property type="match status" value="1"/>
</dbReference>
<dbReference type="SMART" id="SM00822">
    <property type="entry name" value="PKS_KR"/>
    <property type="match status" value="1"/>
</dbReference>
<reference evidence="4" key="1">
    <citation type="submission" date="2018-12" db="EMBL/GenBank/DDBJ databases">
        <title>Novel natural products biosynthetic potential of the class Ktedonobacteria.</title>
        <authorList>
            <person name="Zheng Y."/>
            <person name="Saitou A."/>
            <person name="Wang C.M."/>
            <person name="Toyoda A."/>
            <person name="Minakuchi Y."/>
            <person name="Sekiguchi Y."/>
            <person name="Ueda K."/>
            <person name="Takano H."/>
            <person name="Sakai Y."/>
            <person name="Yokota A."/>
            <person name="Yabe S."/>
        </authorList>
    </citation>
    <scope>NUCLEOTIDE SEQUENCE</scope>
    <source>
        <strain evidence="4">COM3</strain>
    </source>
</reference>
<dbReference type="PANTHER" id="PTHR42879">
    <property type="entry name" value="3-OXOACYL-(ACYL-CARRIER-PROTEIN) REDUCTASE"/>
    <property type="match status" value="1"/>
</dbReference>
<keyword evidence="2" id="KW-0560">Oxidoreductase</keyword>
<feature type="domain" description="Ketoreductase" evidence="3">
    <location>
        <begin position="8"/>
        <end position="195"/>
    </location>
</feature>
<dbReference type="InterPro" id="IPR050259">
    <property type="entry name" value="SDR"/>
</dbReference>
<dbReference type="PRINTS" id="PR00080">
    <property type="entry name" value="SDRFAMILY"/>
</dbReference>
<name>A0A455SHV5_9CHLR</name>
<dbReference type="AlphaFoldDB" id="A0A455SHV5"/>
<dbReference type="PRINTS" id="PR00081">
    <property type="entry name" value="GDHRDH"/>
</dbReference>
<dbReference type="InterPro" id="IPR020904">
    <property type="entry name" value="Sc_DH/Rdtase_CS"/>
</dbReference>
<dbReference type="PANTHER" id="PTHR42879:SF2">
    <property type="entry name" value="3-OXOACYL-[ACYL-CARRIER-PROTEIN] REDUCTASE FABG"/>
    <property type="match status" value="1"/>
</dbReference>
<evidence type="ECO:0000259" key="3">
    <source>
        <dbReference type="SMART" id="SM00822"/>
    </source>
</evidence>
<sequence>MDLGLQQKVVMVTGSSSGIGRATALAFGREGARVVVTYRSQHAQAEETASRVLEVGGEALVVPYDLASEETITQAVDTVVQRWGSIDVLVNNAVQWGSLEDMGKRFEDVPAQNWKPTLELSLMGVYSTLQRVVPLMRTRGWGRIVNVSSNVAEDGIPGAGAYAAAKAGLHGLTRVLARELGSAGILANVVMPGFTLTERNRDQFPAQMQAAVAQQNPTGRLTTPEDVAALIVFLCSAANGHVNGEAIRCTGGA</sequence>
<dbReference type="InterPro" id="IPR057326">
    <property type="entry name" value="KR_dom"/>
</dbReference>
<protein>
    <submittedName>
        <fullName evidence="4">Beta-ketoacyl-ACP reductase</fullName>
    </submittedName>
</protein>
<dbReference type="PROSITE" id="PS00061">
    <property type="entry name" value="ADH_SHORT"/>
    <property type="match status" value="1"/>
</dbReference>
<proteinExistence type="inferred from homology"/>
<dbReference type="InterPro" id="IPR036291">
    <property type="entry name" value="NAD(P)-bd_dom_sf"/>
</dbReference>
<dbReference type="EMBL" id="AP019376">
    <property type="protein sequence ID" value="BBH86482.1"/>
    <property type="molecule type" value="Genomic_DNA"/>
</dbReference>
<evidence type="ECO:0000313" key="4">
    <source>
        <dbReference type="EMBL" id="BBH86482.1"/>
    </source>
</evidence>